<keyword evidence="5" id="KW-0949">S-adenosyl-L-methionine</keyword>
<feature type="domain" description="Tetrapyrrole methylase" evidence="7">
    <location>
        <begin position="347"/>
        <end position="551"/>
    </location>
</feature>
<evidence type="ECO:0000256" key="5">
    <source>
        <dbReference type="ARBA" id="ARBA00022691"/>
    </source>
</evidence>
<evidence type="ECO:0000259" key="7">
    <source>
        <dbReference type="Pfam" id="PF00590"/>
    </source>
</evidence>
<dbReference type="InterPro" id="IPR014777">
    <property type="entry name" value="4pyrrole_Mease_sub1"/>
</dbReference>
<dbReference type="Pfam" id="PF01890">
    <property type="entry name" value="CbiG_C"/>
    <property type="match status" value="1"/>
</dbReference>
<evidence type="ECO:0000256" key="6">
    <source>
        <dbReference type="SAM" id="MobiDB-lite"/>
    </source>
</evidence>
<feature type="region of interest" description="Disordered" evidence="6">
    <location>
        <begin position="1"/>
        <end position="28"/>
    </location>
</feature>
<dbReference type="InterPro" id="IPR036518">
    <property type="entry name" value="CobE/GbiG_C_sf"/>
</dbReference>
<dbReference type="GO" id="GO:0008168">
    <property type="term" value="F:methyltransferase activity"/>
    <property type="evidence" value="ECO:0007669"/>
    <property type="project" value="UniProtKB-KW"/>
</dbReference>
<dbReference type="InterPro" id="IPR035996">
    <property type="entry name" value="4pyrrol_Methylase_sf"/>
</dbReference>
<dbReference type="SUPFAM" id="SSF53790">
    <property type="entry name" value="Tetrapyrrole methylase"/>
    <property type="match status" value="1"/>
</dbReference>
<dbReference type="NCBIfam" id="TIGR01466">
    <property type="entry name" value="cobJ_cbiH"/>
    <property type="match status" value="1"/>
</dbReference>
<evidence type="ECO:0000313" key="11">
    <source>
        <dbReference type="Proteomes" id="UP000008495"/>
    </source>
</evidence>
<comment type="caution">
    <text evidence="10">The sequence shown here is derived from an EMBL/GenBank/DDBJ whole genome shotgun (WGS) entry which is preliminary data.</text>
</comment>
<dbReference type="GO" id="GO:0009236">
    <property type="term" value="P:cobalamin biosynthetic process"/>
    <property type="evidence" value="ECO:0007669"/>
    <property type="project" value="UniProtKB-UniPathway"/>
</dbReference>
<name>K6W5I6_9MICO</name>
<dbReference type="AlphaFoldDB" id="K6W5I6"/>
<dbReference type="Gene3D" id="3.30.950.10">
    <property type="entry name" value="Methyltransferase, Cobalt-precorrin-4 Transmethylase, Domain 2"/>
    <property type="match status" value="1"/>
</dbReference>
<dbReference type="eggNOG" id="COG1010">
    <property type="taxonomic scope" value="Bacteria"/>
</dbReference>
<keyword evidence="3 10" id="KW-0489">Methyltransferase</keyword>
<keyword evidence="2" id="KW-0169">Cobalamin biosynthesis</keyword>
<keyword evidence="11" id="KW-1185">Reference proteome</keyword>
<evidence type="ECO:0000256" key="1">
    <source>
        <dbReference type="ARBA" id="ARBA00004953"/>
    </source>
</evidence>
<comment type="pathway">
    <text evidence="1">Cofactor biosynthesis; adenosylcobalamin biosynthesis.</text>
</comment>
<gene>
    <name evidence="10" type="ORF">AUCHE_04_01230</name>
</gene>
<keyword evidence="4" id="KW-0808">Transferase</keyword>
<organism evidence="10 11">
    <name type="scientific">Austwickia chelonae NBRC 105200</name>
    <dbReference type="NCBI Taxonomy" id="1184607"/>
    <lineage>
        <taxon>Bacteria</taxon>
        <taxon>Bacillati</taxon>
        <taxon>Actinomycetota</taxon>
        <taxon>Actinomycetes</taxon>
        <taxon>Micrococcales</taxon>
        <taxon>Dermatophilaceae</taxon>
        <taxon>Austwickia</taxon>
    </lineage>
</organism>
<feature type="domain" description="CobE/GbiG C-terminal" evidence="8">
    <location>
        <begin position="225"/>
        <end position="339"/>
    </location>
</feature>
<feature type="region of interest" description="Disordered" evidence="6">
    <location>
        <begin position="574"/>
        <end position="628"/>
    </location>
</feature>
<dbReference type="InterPro" id="IPR038029">
    <property type="entry name" value="GbiG_N_sf"/>
</dbReference>
<dbReference type="Proteomes" id="UP000008495">
    <property type="component" value="Unassembled WGS sequence"/>
</dbReference>
<evidence type="ECO:0000259" key="9">
    <source>
        <dbReference type="Pfam" id="PF11760"/>
    </source>
</evidence>
<dbReference type="eggNOG" id="COG2073">
    <property type="taxonomic scope" value="Bacteria"/>
</dbReference>
<dbReference type="OrthoDB" id="9815856at2"/>
<dbReference type="Pfam" id="PF11760">
    <property type="entry name" value="CbiG_N"/>
    <property type="match status" value="1"/>
</dbReference>
<dbReference type="Gene3D" id="3.40.50.11220">
    <property type="match status" value="1"/>
</dbReference>
<evidence type="ECO:0000256" key="4">
    <source>
        <dbReference type="ARBA" id="ARBA00022679"/>
    </source>
</evidence>
<dbReference type="InterPro" id="IPR002750">
    <property type="entry name" value="CobE/GbiG_C"/>
</dbReference>
<accession>K6W5I6</accession>
<dbReference type="Gene3D" id="3.40.1010.10">
    <property type="entry name" value="Cobalt-precorrin-4 Transmethylase, Domain 1"/>
    <property type="match status" value="1"/>
</dbReference>
<dbReference type="Gene3D" id="3.30.420.180">
    <property type="entry name" value="CobE/GbiG C-terminal domain"/>
    <property type="match status" value="1"/>
</dbReference>
<reference evidence="10 11" key="1">
    <citation type="submission" date="2012-08" db="EMBL/GenBank/DDBJ databases">
        <title>Whole genome shotgun sequence of Austwickia chelonae NBRC 105200.</title>
        <authorList>
            <person name="Yoshida I."/>
            <person name="Hosoyama A."/>
            <person name="Tsuchikane K."/>
            <person name="Katsumata H."/>
            <person name="Ando Y."/>
            <person name="Ohji S."/>
            <person name="Hamada M."/>
            <person name="Tamura T."/>
            <person name="Yamazoe A."/>
            <person name="Yamazaki S."/>
            <person name="Fujita N."/>
        </authorList>
    </citation>
    <scope>NUCLEOTIDE SEQUENCE [LARGE SCALE GENOMIC DNA]</scope>
    <source>
        <strain evidence="10 11">NBRC 105200</strain>
    </source>
</reference>
<dbReference type="InterPro" id="IPR000878">
    <property type="entry name" value="4pyrrol_Mease"/>
</dbReference>
<dbReference type="PANTHER" id="PTHR47036">
    <property type="entry name" value="COBALT-FACTOR III C(17)-METHYLTRANSFERASE-RELATED"/>
    <property type="match status" value="1"/>
</dbReference>
<evidence type="ECO:0000259" key="8">
    <source>
        <dbReference type="Pfam" id="PF01890"/>
    </source>
</evidence>
<dbReference type="GO" id="GO:0032259">
    <property type="term" value="P:methylation"/>
    <property type="evidence" value="ECO:0007669"/>
    <property type="project" value="UniProtKB-KW"/>
</dbReference>
<dbReference type="PANTHER" id="PTHR47036:SF1">
    <property type="entry name" value="COBALT-FACTOR III C(17)-METHYLTRANSFERASE-RELATED"/>
    <property type="match status" value="1"/>
</dbReference>
<feature type="domain" description="Cobalamin synthesis G N-terminal" evidence="9">
    <location>
        <begin position="52"/>
        <end position="130"/>
    </location>
</feature>
<dbReference type="SUPFAM" id="SSF159672">
    <property type="entry name" value="CbiG N-terminal domain-like"/>
    <property type="match status" value="1"/>
</dbReference>
<feature type="compositionally biased region" description="Low complexity" evidence="6">
    <location>
        <begin position="592"/>
        <end position="617"/>
    </location>
</feature>
<dbReference type="InterPro" id="IPR051810">
    <property type="entry name" value="Precorrin_MeTrfase"/>
</dbReference>
<protein>
    <submittedName>
        <fullName evidence="10">Putative precorrin-3 methylase</fullName>
    </submittedName>
</protein>
<dbReference type="CDD" id="cd11646">
    <property type="entry name" value="Precorrin_3B_C17_MT"/>
    <property type="match status" value="1"/>
</dbReference>
<dbReference type="InterPro" id="IPR021744">
    <property type="entry name" value="CbiG_N"/>
</dbReference>
<sequence length="628" mass="65608">MNHPDAQDAPGHTPRIGQIVGSSPAAHARATELDQALGGTTRYDGPASEGLPQAWAECDLIISHLALGATTRIIAPLLRDKKTDPGVVVVDEAGRFAVPLVGGHAGGANELATRIARALDGTPVVTTATDSLGVPALDTLGWAYRGDVAGTTRALLDGKTVDLVREHRCPLPPLPGNVVDVDRRTDTPDEEPATPAARIVVTDRAADLVLGETALPTVVLHPRTLVVGMGCNSGTDVDHLDALLTATLDEAGLARESVAALTTIDLKAGELGLVQLAARLGLSLEHHPAERLAAQDVPTPSAVVDGHVGSPSVSEASVLAHGAALVVPKQKTGDATCAIGRLPARGRLWVVGLGPGVRDLLTPRAVAAIRESTFVVGYAPYVRQIRDLVRPGVEIYASKMGTEQARTSAAIERARAGESVALVCGGDPAVYAMASPVLEQGTDGIDVRIVPGVTAGLAASAILGAPLGHDHAVISLSDLHTTWAAIERRVVAAAEGDLIVALYNPRSRTRTWQLPRVLEIMAGHRPAHTPVAVVMQAERSRQRVIMSTLADFTPDDVDMNSLVIIGSSTTTYVTSGGGEKRIVTPRDYSWMPETTTQQNPPTGTPDTTDPTTPAAPVSEPPAEEHRHE</sequence>
<dbReference type="EMBL" id="BAGZ01000004">
    <property type="protein sequence ID" value="GAB77082.1"/>
    <property type="molecule type" value="Genomic_DNA"/>
</dbReference>
<evidence type="ECO:0000256" key="2">
    <source>
        <dbReference type="ARBA" id="ARBA00022573"/>
    </source>
</evidence>
<evidence type="ECO:0000256" key="3">
    <source>
        <dbReference type="ARBA" id="ARBA00022603"/>
    </source>
</evidence>
<evidence type="ECO:0000313" key="10">
    <source>
        <dbReference type="EMBL" id="GAB77082.1"/>
    </source>
</evidence>
<dbReference type="UniPathway" id="UPA00148"/>
<dbReference type="Pfam" id="PF00590">
    <property type="entry name" value="TP_methylase"/>
    <property type="match status" value="1"/>
</dbReference>
<proteinExistence type="predicted"/>
<dbReference type="InterPro" id="IPR014776">
    <property type="entry name" value="4pyrrole_Mease_sub2"/>
</dbReference>
<dbReference type="RefSeq" id="WP_006501834.1">
    <property type="nucleotide sequence ID" value="NZ_BAGZ01000004.1"/>
</dbReference>
<dbReference type="InterPro" id="IPR006363">
    <property type="entry name" value="Cbl_synth_CobJ/CibH_dom"/>
</dbReference>
<dbReference type="STRING" id="100225.SAMN05421595_2222"/>
<dbReference type="SUPFAM" id="SSF159664">
    <property type="entry name" value="CobE/GbiG C-terminal domain-like"/>
    <property type="match status" value="1"/>
</dbReference>